<dbReference type="EMBL" id="CM029054">
    <property type="protein sequence ID" value="KAG2533881.1"/>
    <property type="molecule type" value="Genomic_DNA"/>
</dbReference>
<evidence type="ECO:0000313" key="1">
    <source>
        <dbReference type="EMBL" id="KAG2533881.1"/>
    </source>
</evidence>
<evidence type="ECO:0000313" key="2">
    <source>
        <dbReference type="Proteomes" id="UP000823388"/>
    </source>
</evidence>
<sequence>MFAGCLCSRAMHIANHAATSTPPKQETSENCWSISNVLSPRRSSRAAPLPSPAARRFPPPTPCCFRTCFLHTRCVSSEQVLLEMRSGGHVGAAARTWHPKDVLPCSELDNLFFLKVGVLLLDRILHRYINAFYHPTILPSLVGSSLEGRRQHMWMVHAIGRWQQGQARWPTRHTPALPTRNCKNDWIASNKKAITQPRCLHCLRGV</sequence>
<dbReference type="Proteomes" id="UP000823388">
    <property type="component" value="Chromosome 9N"/>
</dbReference>
<gene>
    <name evidence="1" type="ORF">PVAP13_9NG011451</name>
</gene>
<dbReference type="AlphaFoldDB" id="A0A8T0MAH1"/>
<name>A0A8T0MAH1_PANVG</name>
<organism evidence="1 2">
    <name type="scientific">Panicum virgatum</name>
    <name type="common">Blackwell switchgrass</name>
    <dbReference type="NCBI Taxonomy" id="38727"/>
    <lineage>
        <taxon>Eukaryota</taxon>
        <taxon>Viridiplantae</taxon>
        <taxon>Streptophyta</taxon>
        <taxon>Embryophyta</taxon>
        <taxon>Tracheophyta</taxon>
        <taxon>Spermatophyta</taxon>
        <taxon>Magnoliopsida</taxon>
        <taxon>Liliopsida</taxon>
        <taxon>Poales</taxon>
        <taxon>Poaceae</taxon>
        <taxon>PACMAD clade</taxon>
        <taxon>Panicoideae</taxon>
        <taxon>Panicodae</taxon>
        <taxon>Paniceae</taxon>
        <taxon>Panicinae</taxon>
        <taxon>Panicum</taxon>
        <taxon>Panicum sect. Hiantes</taxon>
    </lineage>
</organism>
<protein>
    <submittedName>
        <fullName evidence="1">Uncharacterized protein</fullName>
    </submittedName>
</protein>
<keyword evidence="2" id="KW-1185">Reference proteome</keyword>
<reference evidence="1 2" key="1">
    <citation type="submission" date="2020-05" db="EMBL/GenBank/DDBJ databases">
        <title>WGS assembly of Panicum virgatum.</title>
        <authorList>
            <person name="Lovell J.T."/>
            <person name="Jenkins J."/>
            <person name="Shu S."/>
            <person name="Juenger T.E."/>
            <person name="Schmutz J."/>
        </authorList>
    </citation>
    <scope>NUCLEOTIDE SEQUENCE [LARGE SCALE GENOMIC DNA]</scope>
    <source>
        <strain evidence="2">cv. AP13</strain>
    </source>
</reference>
<proteinExistence type="predicted"/>
<accession>A0A8T0MAH1</accession>
<comment type="caution">
    <text evidence="1">The sequence shown here is derived from an EMBL/GenBank/DDBJ whole genome shotgun (WGS) entry which is preliminary data.</text>
</comment>